<evidence type="ECO:0000259" key="3">
    <source>
        <dbReference type="PROSITE" id="PS01124"/>
    </source>
</evidence>
<dbReference type="InterPro" id="IPR009594">
    <property type="entry name" value="Tscrpt_reg_HTH_AraC_N"/>
</dbReference>
<dbReference type="Pfam" id="PF06719">
    <property type="entry name" value="AraC_N"/>
    <property type="match status" value="1"/>
</dbReference>
<comment type="caution">
    <text evidence="4">The sequence shown here is derived from an EMBL/GenBank/DDBJ whole genome shotgun (WGS) entry which is preliminary data.</text>
</comment>
<protein>
    <recommendedName>
        <fullName evidence="3">HTH araC/xylS-type domain-containing protein</fullName>
    </recommendedName>
</protein>
<keyword evidence="2" id="KW-0804">Transcription</keyword>
<keyword evidence="5" id="KW-1185">Reference proteome</keyword>
<dbReference type="Pfam" id="PF12833">
    <property type="entry name" value="HTH_18"/>
    <property type="match status" value="1"/>
</dbReference>
<dbReference type="PANTHER" id="PTHR43436:SF1">
    <property type="entry name" value="TRANSCRIPTIONAL REGULATORY PROTEIN"/>
    <property type="match status" value="1"/>
</dbReference>
<proteinExistence type="predicted"/>
<sequence>MSENNLEVTRASRISTEQTSVLTQPCVCIVSQGAKAVSASRGNLEYVENETSMVVYAAEVPIRVKITRASEDAPYFCLMVPLTAARIAEVASRLYPAGLPKAESVSSVYISESEPEIVNIILRMLTYIDEPKLGDLLMPLAMEEILIRLLCSGIGPAIAQMGISDSHAGQINQAISWLKKHYAEPMRVEELARQIGMSVSSFHAHFKAITGISPLQFQKTLRLQAARRLIRMQDKEVSLAAFEVGYASTSQFSREYTREFGTAPSRDSLTT</sequence>
<dbReference type="InterPro" id="IPR018060">
    <property type="entry name" value="HTH_AraC"/>
</dbReference>
<evidence type="ECO:0000313" key="4">
    <source>
        <dbReference type="EMBL" id="OFI32248.1"/>
    </source>
</evidence>
<dbReference type="GO" id="GO:0003700">
    <property type="term" value="F:DNA-binding transcription factor activity"/>
    <property type="evidence" value="ECO:0007669"/>
    <property type="project" value="InterPro"/>
</dbReference>
<dbReference type="AlphaFoldDB" id="A0A1E8F9G9"/>
<organism evidence="4 5">
    <name type="scientific">Alteromonas lipolytica</name>
    <dbReference type="NCBI Taxonomy" id="1856405"/>
    <lineage>
        <taxon>Bacteria</taxon>
        <taxon>Pseudomonadati</taxon>
        <taxon>Pseudomonadota</taxon>
        <taxon>Gammaproteobacteria</taxon>
        <taxon>Alteromonadales</taxon>
        <taxon>Alteromonadaceae</taxon>
        <taxon>Alteromonas/Salinimonas group</taxon>
        <taxon>Alteromonas</taxon>
    </lineage>
</organism>
<dbReference type="SMART" id="SM00342">
    <property type="entry name" value="HTH_ARAC"/>
    <property type="match status" value="1"/>
</dbReference>
<dbReference type="STRING" id="1856405.BFC17_08180"/>
<feature type="domain" description="HTH araC/xylS-type" evidence="3">
    <location>
        <begin position="172"/>
        <end position="270"/>
    </location>
</feature>
<evidence type="ECO:0000256" key="2">
    <source>
        <dbReference type="ARBA" id="ARBA00023163"/>
    </source>
</evidence>
<accession>A0A1E8F9G9</accession>
<name>A0A1E8F9G9_9ALTE</name>
<evidence type="ECO:0000256" key="1">
    <source>
        <dbReference type="ARBA" id="ARBA00023015"/>
    </source>
</evidence>
<reference evidence="4 5" key="1">
    <citation type="submission" date="2016-09" db="EMBL/GenBank/DDBJ databases">
        <title>Alteromonas lipolytica, a new species isolated from sea water.</title>
        <authorList>
            <person name="Wu Y.-H."/>
            <person name="Cheng H."/>
            <person name="Xu X.-W."/>
        </authorList>
    </citation>
    <scope>NUCLEOTIDE SEQUENCE [LARGE SCALE GENOMIC DNA]</scope>
    <source>
        <strain evidence="4 5">JW12</strain>
    </source>
</reference>
<dbReference type="Proteomes" id="UP000176037">
    <property type="component" value="Unassembled WGS sequence"/>
</dbReference>
<dbReference type="SUPFAM" id="SSF46689">
    <property type="entry name" value="Homeodomain-like"/>
    <property type="match status" value="2"/>
</dbReference>
<gene>
    <name evidence="4" type="ORF">BFC17_08180</name>
</gene>
<dbReference type="InterPro" id="IPR009057">
    <property type="entry name" value="Homeodomain-like_sf"/>
</dbReference>
<dbReference type="PANTHER" id="PTHR43436">
    <property type="entry name" value="ARAC-FAMILY TRANSCRIPTIONAL REGULATOR"/>
    <property type="match status" value="1"/>
</dbReference>
<dbReference type="GO" id="GO:0043565">
    <property type="term" value="F:sequence-specific DNA binding"/>
    <property type="evidence" value="ECO:0007669"/>
    <property type="project" value="InterPro"/>
</dbReference>
<evidence type="ECO:0000313" key="5">
    <source>
        <dbReference type="Proteomes" id="UP000176037"/>
    </source>
</evidence>
<dbReference type="EMBL" id="MJIC01000021">
    <property type="protein sequence ID" value="OFI32248.1"/>
    <property type="molecule type" value="Genomic_DNA"/>
</dbReference>
<dbReference type="PROSITE" id="PS01124">
    <property type="entry name" value="HTH_ARAC_FAMILY_2"/>
    <property type="match status" value="1"/>
</dbReference>
<dbReference type="Gene3D" id="1.10.10.60">
    <property type="entry name" value="Homeodomain-like"/>
    <property type="match status" value="1"/>
</dbReference>
<keyword evidence="1" id="KW-0805">Transcription regulation</keyword>